<proteinExistence type="predicted"/>
<dbReference type="AlphaFoldDB" id="A0A392UI04"/>
<feature type="non-terminal residue" evidence="1">
    <location>
        <position position="46"/>
    </location>
</feature>
<keyword evidence="2" id="KW-1185">Reference proteome</keyword>
<accession>A0A392UI04</accession>
<dbReference type="Proteomes" id="UP000265520">
    <property type="component" value="Unassembled WGS sequence"/>
</dbReference>
<organism evidence="1 2">
    <name type="scientific">Trifolium medium</name>
    <dbReference type="NCBI Taxonomy" id="97028"/>
    <lineage>
        <taxon>Eukaryota</taxon>
        <taxon>Viridiplantae</taxon>
        <taxon>Streptophyta</taxon>
        <taxon>Embryophyta</taxon>
        <taxon>Tracheophyta</taxon>
        <taxon>Spermatophyta</taxon>
        <taxon>Magnoliopsida</taxon>
        <taxon>eudicotyledons</taxon>
        <taxon>Gunneridae</taxon>
        <taxon>Pentapetalae</taxon>
        <taxon>rosids</taxon>
        <taxon>fabids</taxon>
        <taxon>Fabales</taxon>
        <taxon>Fabaceae</taxon>
        <taxon>Papilionoideae</taxon>
        <taxon>50 kb inversion clade</taxon>
        <taxon>NPAAA clade</taxon>
        <taxon>Hologalegina</taxon>
        <taxon>IRL clade</taxon>
        <taxon>Trifolieae</taxon>
        <taxon>Trifolium</taxon>
    </lineage>
</organism>
<evidence type="ECO:0000313" key="2">
    <source>
        <dbReference type="Proteomes" id="UP000265520"/>
    </source>
</evidence>
<name>A0A392UI04_9FABA</name>
<reference evidence="1 2" key="1">
    <citation type="journal article" date="2018" name="Front. Plant Sci.">
        <title>Red Clover (Trifolium pratense) and Zigzag Clover (T. medium) - A Picture of Genomic Similarities and Differences.</title>
        <authorList>
            <person name="Dluhosova J."/>
            <person name="Istvanek J."/>
            <person name="Nedelnik J."/>
            <person name="Repkova J."/>
        </authorList>
    </citation>
    <scope>NUCLEOTIDE SEQUENCE [LARGE SCALE GENOMIC DNA]</scope>
    <source>
        <strain evidence="2">cv. 10/8</strain>
        <tissue evidence="1">Leaf</tissue>
    </source>
</reference>
<evidence type="ECO:0000313" key="1">
    <source>
        <dbReference type="EMBL" id="MCI71365.1"/>
    </source>
</evidence>
<comment type="caution">
    <text evidence="1">The sequence shown here is derived from an EMBL/GenBank/DDBJ whole genome shotgun (WGS) entry which is preliminary data.</text>
</comment>
<dbReference type="EMBL" id="LXQA010794995">
    <property type="protein sequence ID" value="MCI71365.1"/>
    <property type="molecule type" value="Genomic_DNA"/>
</dbReference>
<protein>
    <submittedName>
        <fullName evidence="1">Uncharacterized protein</fullName>
    </submittedName>
</protein>
<sequence>MRCCMPVLAGSIWLWRKAHWPLRIARSGSIFAAGSCCSRQKERKKR</sequence>